<evidence type="ECO:0000256" key="1">
    <source>
        <dbReference type="ARBA" id="ARBA00008609"/>
    </source>
</evidence>
<evidence type="ECO:0000259" key="5">
    <source>
        <dbReference type="Pfam" id="PF08669"/>
    </source>
</evidence>
<reference evidence="7 8" key="1">
    <citation type="submission" date="2020-08" db="EMBL/GenBank/DDBJ databases">
        <title>Genomic Encyclopedia of Type Strains, Phase III (KMG-III): the genomes of soil and plant-associated and newly described type strains.</title>
        <authorList>
            <person name="Whitman W."/>
        </authorList>
    </citation>
    <scope>NUCLEOTIDE SEQUENCE [LARGE SCALE GENOMIC DNA]</scope>
    <source>
        <strain evidence="7 8">CECT 3287</strain>
    </source>
</reference>
<feature type="region of interest" description="Disordered" evidence="2">
    <location>
        <begin position="382"/>
        <end position="401"/>
    </location>
</feature>
<feature type="domain" description="GCVT N-terminal" evidence="4">
    <location>
        <begin position="405"/>
        <end position="482"/>
    </location>
</feature>
<dbReference type="PANTHER" id="PTHR13847">
    <property type="entry name" value="SARCOSINE DEHYDROGENASE-RELATED"/>
    <property type="match status" value="1"/>
</dbReference>
<comment type="caution">
    <text evidence="7">The sequence shown here is derived from an EMBL/GenBank/DDBJ whole genome shotgun (WGS) entry which is preliminary data.</text>
</comment>
<dbReference type="InterPro" id="IPR029043">
    <property type="entry name" value="GcvT/YgfZ_C"/>
</dbReference>
<dbReference type="Pfam" id="PF16350">
    <property type="entry name" value="FAO_M"/>
    <property type="match status" value="1"/>
</dbReference>
<evidence type="ECO:0000256" key="2">
    <source>
        <dbReference type="SAM" id="MobiDB-lite"/>
    </source>
</evidence>
<organism evidence="7 8">
    <name type="scientific">Actinoplanes campanulatus</name>
    <dbReference type="NCBI Taxonomy" id="113559"/>
    <lineage>
        <taxon>Bacteria</taxon>
        <taxon>Bacillati</taxon>
        <taxon>Actinomycetota</taxon>
        <taxon>Actinomycetes</taxon>
        <taxon>Micromonosporales</taxon>
        <taxon>Micromonosporaceae</taxon>
        <taxon>Actinoplanes</taxon>
    </lineage>
</organism>
<evidence type="ECO:0000259" key="3">
    <source>
        <dbReference type="Pfam" id="PF01266"/>
    </source>
</evidence>
<gene>
    <name evidence="7" type="ORF">FHR83_000417</name>
</gene>
<dbReference type="GO" id="GO:0008168">
    <property type="term" value="F:methyltransferase activity"/>
    <property type="evidence" value="ECO:0007669"/>
    <property type="project" value="UniProtKB-KW"/>
</dbReference>
<keyword evidence="7" id="KW-0489">Methyltransferase</keyword>
<dbReference type="GO" id="GO:0005737">
    <property type="term" value="C:cytoplasm"/>
    <property type="evidence" value="ECO:0007669"/>
    <property type="project" value="TreeGrafter"/>
</dbReference>
<dbReference type="InterPro" id="IPR013977">
    <property type="entry name" value="GcvT_C"/>
</dbReference>
<dbReference type="Pfam" id="PF01266">
    <property type="entry name" value="DAO"/>
    <property type="match status" value="1"/>
</dbReference>
<feature type="domain" description="Aminomethyltransferase C-terminal" evidence="5">
    <location>
        <begin position="651"/>
        <end position="728"/>
    </location>
</feature>
<comment type="similarity">
    <text evidence="1">Belongs to the GcvT family.</text>
</comment>
<dbReference type="Proteomes" id="UP000590749">
    <property type="component" value="Unassembled WGS sequence"/>
</dbReference>
<evidence type="ECO:0000259" key="4">
    <source>
        <dbReference type="Pfam" id="PF01571"/>
    </source>
</evidence>
<proteinExistence type="inferred from homology"/>
<dbReference type="RefSeq" id="WP_183215919.1">
    <property type="nucleotide sequence ID" value="NZ_BMPW01000001.1"/>
</dbReference>
<dbReference type="InterPro" id="IPR006222">
    <property type="entry name" value="GCVT_N"/>
</dbReference>
<dbReference type="InterPro" id="IPR027266">
    <property type="entry name" value="TrmE/GcvT-like"/>
</dbReference>
<dbReference type="InterPro" id="IPR006076">
    <property type="entry name" value="FAD-dep_OxRdtase"/>
</dbReference>
<dbReference type="GO" id="GO:0032259">
    <property type="term" value="P:methylation"/>
    <property type="evidence" value="ECO:0007669"/>
    <property type="project" value="UniProtKB-KW"/>
</dbReference>
<evidence type="ECO:0000313" key="8">
    <source>
        <dbReference type="Proteomes" id="UP000590749"/>
    </source>
</evidence>
<dbReference type="EMBL" id="JACHXF010000001">
    <property type="protein sequence ID" value="MBB3092783.1"/>
    <property type="molecule type" value="Genomic_DNA"/>
</dbReference>
<evidence type="ECO:0000313" key="7">
    <source>
        <dbReference type="EMBL" id="MBB3092783.1"/>
    </source>
</evidence>
<dbReference type="SUPFAM" id="SSF51905">
    <property type="entry name" value="FAD/NAD(P)-binding domain"/>
    <property type="match status" value="1"/>
</dbReference>
<dbReference type="SUPFAM" id="SSF101790">
    <property type="entry name" value="Aminomethyltransferase beta-barrel domain"/>
    <property type="match status" value="1"/>
</dbReference>
<accession>A0A7W5FBW4</accession>
<dbReference type="SUPFAM" id="SSF54373">
    <property type="entry name" value="FAD-linked reductases, C-terminal domain"/>
    <property type="match status" value="1"/>
</dbReference>
<dbReference type="Gene3D" id="2.40.30.110">
    <property type="entry name" value="Aminomethyltransferase beta-barrel domains"/>
    <property type="match status" value="1"/>
</dbReference>
<dbReference type="PANTHER" id="PTHR13847:SF181">
    <property type="entry name" value="TRANSFERASE CAF17, MITOCHONDRIAL-RELATED"/>
    <property type="match status" value="1"/>
</dbReference>
<dbReference type="InterPro" id="IPR036188">
    <property type="entry name" value="FAD/NAD-bd_sf"/>
</dbReference>
<dbReference type="Gene3D" id="3.30.1360.120">
    <property type="entry name" value="Probable tRNA modification gtpase trme, domain 1"/>
    <property type="match status" value="2"/>
</dbReference>
<dbReference type="SUPFAM" id="SSF103025">
    <property type="entry name" value="Folate-binding domain"/>
    <property type="match status" value="1"/>
</dbReference>
<sequence length="736" mass="78600">MPGPAVVIIGAGVTGCAMADELTARGWTDVTVLEQGPLFETGGSTSHTPGLVSQIAPSRTLTRLARYTAEKYARLGCYSAVGGLELATTPERLADLHRRHGFGEAWGVHSTVVDPAGCLALFPLLDKSLVLGGLHVPSDGLVAAVRAAEIQAANATARGARFIGNRRVTNLLTDKGRITGVHTAEDEVFPADLVVSCTGFWGATGRPIVPMVQQYVRTTAAGAGDSLPIVRHPDRGLYLRAHGDRLGIGSVRPDPRPVRLGDLPGDAHPAMLPFTPDTFRQSWTAATDLIPALRGTALDEAYNGVLGVTADGFPLLGEAREPRGLWVAEAVPVAHSAGVAKALTEWIVDGRPVIDLHECDLNRFDPGRLAPEYVRRRAVRRLADEQRPAHPADPPGVRDLRIGPFHSRQAELGAVFGEDGGWETPLWYASNPAPDPPVTRDEWSGRHWSPIAETEARLTRRRVGLFDLTPLTRIEVTGPFAAGADIPVGTIRPRGGVTVTRLAGSRFLIGVNGPLDLDRLLRAVPPGVTVRDVSAGTCALAVWGPAARELLGPLTTVDLASFGHLQAREGHLGMAPVTLLRISAAGELGWEIWAEAGYGPRLWDTLWEAGRELGLVAAGRLARDCLRMEKGHRLRWTDTTDEDEADPERSSACLVLAETGDVPVGGEPVYAGGFVVGHVTSAAYGCSVGAPIAYAWLPSVLAVPGTQVEVGYFERRLLATVTAEPLFDPKRERLLR</sequence>
<keyword evidence="7" id="KW-0808">Transferase</keyword>
<protein>
    <submittedName>
        <fullName evidence="7">Glycine cleavage system aminomethyltransferase T/glycine/D-amino acid oxidase-like deaminating enzyme</fullName>
    </submittedName>
</protein>
<feature type="domain" description="FAD dependent oxidoreductase" evidence="3">
    <location>
        <begin position="6"/>
        <end position="346"/>
    </location>
</feature>
<feature type="domain" description="GCVT N-terminal" evidence="4">
    <location>
        <begin position="497"/>
        <end position="644"/>
    </location>
</feature>
<name>A0A7W5FBW4_9ACTN</name>
<evidence type="ECO:0000259" key="6">
    <source>
        <dbReference type="Pfam" id="PF16350"/>
    </source>
</evidence>
<dbReference type="Pfam" id="PF08669">
    <property type="entry name" value="GCV_T_C"/>
    <property type="match status" value="1"/>
</dbReference>
<dbReference type="AlphaFoldDB" id="A0A7W5FBW4"/>
<dbReference type="Pfam" id="PF01571">
    <property type="entry name" value="GCV_T"/>
    <property type="match status" value="2"/>
</dbReference>
<keyword evidence="8" id="KW-1185">Reference proteome</keyword>
<dbReference type="Gene3D" id="3.50.50.60">
    <property type="entry name" value="FAD/NAD(P)-binding domain"/>
    <property type="match status" value="1"/>
</dbReference>
<dbReference type="InterPro" id="IPR032503">
    <property type="entry name" value="FAO_M"/>
</dbReference>
<feature type="domain" description="FAD dependent oxidoreductase central" evidence="6">
    <location>
        <begin position="349"/>
        <end position="401"/>
    </location>
</feature>
<dbReference type="Gene3D" id="3.30.9.10">
    <property type="entry name" value="D-Amino Acid Oxidase, subunit A, domain 2"/>
    <property type="match status" value="1"/>
</dbReference>